<dbReference type="PROSITE" id="PS51272">
    <property type="entry name" value="SLH"/>
    <property type="match status" value="3"/>
</dbReference>
<dbReference type="InterPro" id="IPR051465">
    <property type="entry name" value="Cell_Envelope_Struct_Comp"/>
</dbReference>
<dbReference type="EMBL" id="VLKZ01000001">
    <property type="protein sequence ID" value="TWI59833.1"/>
    <property type="molecule type" value="Genomic_DNA"/>
</dbReference>
<evidence type="ECO:0000313" key="5">
    <source>
        <dbReference type="Proteomes" id="UP000315711"/>
    </source>
</evidence>
<evidence type="ECO:0000259" key="3">
    <source>
        <dbReference type="PROSITE" id="PS51272"/>
    </source>
</evidence>
<feature type="domain" description="SLH" evidence="3">
    <location>
        <begin position="97"/>
        <end position="160"/>
    </location>
</feature>
<reference evidence="4 5" key="1">
    <citation type="journal article" date="2015" name="Stand. Genomic Sci.">
        <title>Genomic Encyclopedia of Bacterial and Archaeal Type Strains, Phase III: the genomes of soil and plant-associated and newly described type strains.</title>
        <authorList>
            <person name="Whitman W.B."/>
            <person name="Woyke T."/>
            <person name="Klenk H.P."/>
            <person name="Zhou Y."/>
            <person name="Lilburn T.G."/>
            <person name="Beck B.J."/>
            <person name="De Vos P."/>
            <person name="Vandamme P."/>
            <person name="Eisen J.A."/>
            <person name="Garrity G."/>
            <person name="Hugenholtz P."/>
            <person name="Kyrpides N.C."/>
        </authorList>
    </citation>
    <scope>NUCLEOTIDE SEQUENCE [LARGE SCALE GENOMIC DNA]</scope>
    <source>
        <strain evidence="4 5">CGMCC 1.10116</strain>
    </source>
</reference>
<proteinExistence type="predicted"/>
<feature type="domain" description="SLH" evidence="3">
    <location>
        <begin position="161"/>
        <end position="221"/>
    </location>
</feature>
<evidence type="ECO:0000256" key="2">
    <source>
        <dbReference type="SAM" id="SignalP"/>
    </source>
</evidence>
<dbReference type="PANTHER" id="PTHR43308">
    <property type="entry name" value="OUTER MEMBRANE PROTEIN ALPHA-RELATED"/>
    <property type="match status" value="1"/>
</dbReference>
<dbReference type="Proteomes" id="UP000315711">
    <property type="component" value="Unassembled WGS sequence"/>
</dbReference>
<dbReference type="PROSITE" id="PS51318">
    <property type="entry name" value="TAT"/>
    <property type="match status" value="1"/>
</dbReference>
<comment type="caution">
    <text evidence="4">The sequence shown here is derived from an EMBL/GenBank/DDBJ whole genome shotgun (WGS) entry which is preliminary data.</text>
</comment>
<dbReference type="Pfam" id="PF00395">
    <property type="entry name" value="SLH"/>
    <property type="match status" value="3"/>
</dbReference>
<dbReference type="InterPro" id="IPR006311">
    <property type="entry name" value="TAT_signal"/>
</dbReference>
<keyword evidence="1 2" id="KW-0732">Signal</keyword>
<dbReference type="InterPro" id="IPR001119">
    <property type="entry name" value="SLH_dom"/>
</dbReference>
<dbReference type="AlphaFoldDB" id="A0A562QT61"/>
<dbReference type="InterPro" id="IPR014755">
    <property type="entry name" value="Cu-Rt/internalin_Ig-like"/>
</dbReference>
<organism evidence="4 5">
    <name type="scientific">Halalkalibacter nanhaiisediminis</name>
    <dbReference type="NCBI Taxonomy" id="688079"/>
    <lineage>
        <taxon>Bacteria</taxon>
        <taxon>Bacillati</taxon>
        <taxon>Bacillota</taxon>
        <taxon>Bacilli</taxon>
        <taxon>Bacillales</taxon>
        <taxon>Bacillaceae</taxon>
        <taxon>Halalkalibacter</taxon>
    </lineage>
</organism>
<keyword evidence="5" id="KW-1185">Reference proteome</keyword>
<feature type="domain" description="SLH" evidence="3">
    <location>
        <begin position="36"/>
        <end position="96"/>
    </location>
</feature>
<name>A0A562QT61_9BACI</name>
<evidence type="ECO:0000313" key="4">
    <source>
        <dbReference type="EMBL" id="TWI59833.1"/>
    </source>
</evidence>
<dbReference type="PANTHER" id="PTHR43308:SF5">
    <property type="entry name" value="S-LAYER PROTEIN _ PEPTIDOGLYCAN ENDO-BETA-N-ACETYLGLUCOSAMINIDASE"/>
    <property type="match status" value="1"/>
</dbReference>
<dbReference type="RefSeq" id="WP_144448660.1">
    <property type="nucleotide sequence ID" value="NZ_VLKZ01000001.1"/>
</dbReference>
<accession>A0A562QT61</accession>
<protein>
    <submittedName>
        <fullName evidence="4">S-layer family protein</fullName>
    </submittedName>
</protein>
<dbReference type="Gene3D" id="2.60.40.1220">
    <property type="match status" value="1"/>
</dbReference>
<feature type="signal peptide" evidence="2">
    <location>
        <begin position="1"/>
        <end position="19"/>
    </location>
</feature>
<evidence type="ECO:0000256" key="1">
    <source>
        <dbReference type="ARBA" id="ARBA00022729"/>
    </source>
</evidence>
<feature type="chain" id="PRO_5039561952" evidence="2">
    <location>
        <begin position="20"/>
        <end position="824"/>
    </location>
</feature>
<sequence>MGYNSKSYRKFLASSVAAAAVVSAVAPIAPITAEAATNKFSDVKADAWYKNNVEYLVGNGVLDGFTDGTFRPIENVTRAQAAKMLAVSLGLEVIKTPTLDFKDTKNDAWYAGYVAALVDAGIVEGYENGTFKPNASITRAAFAKMVVEAYNLEKDATAKVELNDLVPGAWYEEYVTTLFSLGVVGGKGAGKFEPNSNVTRAESAAFLHRTEVEEQRLAVEKEVAEDTELVVNSVSASTTAIKQAADQQLQIKVNGNKTVTIEELKEAGYEVEFLFNRTASNTQKTTGLLNGATGVFSADFKYAVKLTKDTETITSDWTDVKVVNALEAVSVKKVGLKANGEDFGLDYITLSDENVTIAATEVANFFGETEDVSLPEVEKITSSDVTVAYFSAENGVIVPVSEGTVTFTIKFVGIEEPINLTVNVKAAQKAATISAENVKVKAQENADIEFFVLDQYSKALRVGSKIVDVKIVDKEGAEVYSANGVTVPVGGKVTLQNFNQAEGVYTVVASVTGEAIGSFTVETVTIDPTKVDSYTLTVADKAKVDLNGADTLAVNVNAFVKGVKLTGADLTAALEGLQIRSSDTSILTVGDLGTTFTVTGKKEGTAKVELRKVEGDLITTFATLDVEVVNTTPQVSSLSFKQGVTKVKGVANTPISESISKANVLAAVTAGHDRDDNEILTAEMINNVTFVDSDKKVIVKLHDLYGGKSFTFDAELVPAATLSSAEFTVAPLAGDTPSNGTLVLTFSEAINIVENFDLTIANASDETATVAVSNAQVSQDGKTVTISVDPASELANATTISAINLLDYKGDAVELAEPVTITRP</sequence>
<gene>
    <name evidence="4" type="ORF">IQ10_00255</name>
</gene>
<dbReference type="OrthoDB" id="2839183at2"/>